<reference evidence="1 2" key="1">
    <citation type="journal article" date="2020" name="bioRxiv">
        <title>Whole genome comparisons of ergot fungi reveals the divergence and evolution of species within the genus Claviceps are the result of varying mechanisms driving genome evolution and host range expansion.</title>
        <authorList>
            <person name="Wyka S.A."/>
            <person name="Mondo S.J."/>
            <person name="Liu M."/>
            <person name="Dettman J."/>
            <person name="Nalam V."/>
            <person name="Broders K.D."/>
        </authorList>
    </citation>
    <scope>NUCLEOTIDE SEQUENCE [LARGE SCALE GENOMIC DNA]</scope>
    <source>
        <strain evidence="1 2">Clav52</strain>
    </source>
</reference>
<dbReference type="EMBL" id="SRRH01000556">
    <property type="protein sequence ID" value="KAG6287315.1"/>
    <property type="molecule type" value="Genomic_DNA"/>
</dbReference>
<evidence type="ECO:0000313" key="2">
    <source>
        <dbReference type="Proteomes" id="UP000707071"/>
    </source>
</evidence>
<evidence type="ECO:0000313" key="1">
    <source>
        <dbReference type="EMBL" id="KAG6287315.1"/>
    </source>
</evidence>
<dbReference type="AlphaFoldDB" id="A0A9P7QC48"/>
<comment type="caution">
    <text evidence="1">The sequence shown here is derived from an EMBL/GenBank/DDBJ whole genome shotgun (WGS) entry which is preliminary data.</text>
</comment>
<gene>
    <name evidence="1" type="ORF">E4U09_006221</name>
</gene>
<keyword evidence="2" id="KW-1185">Reference proteome</keyword>
<protein>
    <submittedName>
        <fullName evidence="1">Uncharacterized protein</fullName>
    </submittedName>
</protein>
<organism evidence="1 2">
    <name type="scientific">Claviceps aff. purpurea</name>
    <dbReference type="NCBI Taxonomy" id="1967640"/>
    <lineage>
        <taxon>Eukaryota</taxon>
        <taxon>Fungi</taxon>
        <taxon>Dikarya</taxon>
        <taxon>Ascomycota</taxon>
        <taxon>Pezizomycotina</taxon>
        <taxon>Sordariomycetes</taxon>
        <taxon>Hypocreomycetidae</taxon>
        <taxon>Hypocreales</taxon>
        <taxon>Clavicipitaceae</taxon>
        <taxon>Claviceps</taxon>
    </lineage>
</organism>
<proteinExistence type="predicted"/>
<sequence>MAVLVHTPISRDVQVSYTAYARPLSKAMPPHDGFRGNVLSNVKNTAACTTSHNLWRGDKISGSRPVHRSRYLLPRVRSLQHRSATMDGFEASKFTKHQASSIKH</sequence>
<accession>A0A9P7QC48</accession>
<dbReference type="Proteomes" id="UP000707071">
    <property type="component" value="Unassembled WGS sequence"/>
</dbReference>
<name>A0A9P7QC48_9HYPO</name>